<dbReference type="AlphaFoldDB" id="A0A2Z2NUP5"/>
<feature type="compositionally biased region" description="Basic and acidic residues" evidence="4">
    <location>
        <begin position="126"/>
        <end position="136"/>
    </location>
</feature>
<gene>
    <name evidence="6" type="ORF">IMCC3135_06400</name>
</gene>
<sequence>MTHFRKTIIAVATLSIVAIGASAYASRGDGDRSQKMVERISSKLELNDTQSAALQIFADELTETRELMQGDGSSLRSQMSDLITADTFDQGQALTMINDRAAAIQANAPELVAAAAGFFDGLSAEQKEQIQKMAEKRGHRGRKEKDEN</sequence>
<dbReference type="OrthoDB" id="8908552at2"/>
<keyword evidence="7" id="KW-1185">Reference proteome</keyword>
<evidence type="ECO:0000313" key="7">
    <source>
        <dbReference type="Proteomes" id="UP000250079"/>
    </source>
</evidence>
<protein>
    <recommendedName>
        <fullName evidence="2">Signaling pathway modulator ZraP</fullName>
    </recommendedName>
    <alternativeName>
        <fullName evidence="3">Zinc resistance-associated protein</fullName>
    </alternativeName>
</protein>
<evidence type="ECO:0000313" key="6">
    <source>
        <dbReference type="EMBL" id="ASJ71387.1"/>
    </source>
</evidence>
<evidence type="ECO:0000256" key="4">
    <source>
        <dbReference type="SAM" id="MobiDB-lite"/>
    </source>
</evidence>
<dbReference type="RefSeq" id="WP_088916831.1">
    <property type="nucleotide sequence ID" value="NZ_CP018632.1"/>
</dbReference>
<dbReference type="KEGG" id="gai:IMCC3135_06400"/>
<dbReference type="Gene3D" id="1.20.120.1490">
    <property type="match status" value="1"/>
</dbReference>
<organism evidence="6 7">
    <name type="scientific">Granulosicoccus antarcticus IMCC3135</name>
    <dbReference type="NCBI Taxonomy" id="1192854"/>
    <lineage>
        <taxon>Bacteria</taxon>
        <taxon>Pseudomonadati</taxon>
        <taxon>Pseudomonadota</taxon>
        <taxon>Gammaproteobacteria</taxon>
        <taxon>Chromatiales</taxon>
        <taxon>Granulosicoccaceae</taxon>
        <taxon>Granulosicoccus</taxon>
    </lineage>
</organism>
<dbReference type="Pfam" id="PF13801">
    <property type="entry name" value="Metal_resist"/>
    <property type="match status" value="1"/>
</dbReference>
<evidence type="ECO:0000256" key="5">
    <source>
        <dbReference type="SAM" id="SignalP"/>
    </source>
</evidence>
<dbReference type="Proteomes" id="UP000250079">
    <property type="component" value="Chromosome"/>
</dbReference>
<keyword evidence="5" id="KW-0732">Signal</keyword>
<dbReference type="InterPro" id="IPR025961">
    <property type="entry name" value="Metal_resist"/>
</dbReference>
<feature type="signal peptide" evidence="5">
    <location>
        <begin position="1"/>
        <end position="25"/>
    </location>
</feature>
<name>A0A2Z2NUP5_9GAMM</name>
<feature type="region of interest" description="Disordered" evidence="4">
    <location>
        <begin position="126"/>
        <end position="148"/>
    </location>
</feature>
<accession>A0A2Z2NUP5</accession>
<evidence type="ECO:0000256" key="3">
    <source>
        <dbReference type="ARBA" id="ARBA00045001"/>
    </source>
</evidence>
<feature type="chain" id="PRO_5016410236" description="Signaling pathway modulator ZraP" evidence="5">
    <location>
        <begin position="26"/>
        <end position="148"/>
    </location>
</feature>
<evidence type="ECO:0000256" key="2">
    <source>
        <dbReference type="ARBA" id="ARBA00044983"/>
    </source>
</evidence>
<dbReference type="EMBL" id="CP018632">
    <property type="protein sequence ID" value="ASJ71387.1"/>
    <property type="molecule type" value="Genomic_DNA"/>
</dbReference>
<comment type="similarity">
    <text evidence="1">Belongs to the ZraP family.</text>
</comment>
<evidence type="ECO:0000256" key="1">
    <source>
        <dbReference type="ARBA" id="ARBA00044945"/>
    </source>
</evidence>
<reference evidence="6 7" key="1">
    <citation type="submission" date="2016-12" db="EMBL/GenBank/DDBJ databases">
        <authorList>
            <person name="Song W.-J."/>
            <person name="Kurnit D.M."/>
        </authorList>
    </citation>
    <scope>NUCLEOTIDE SEQUENCE [LARGE SCALE GENOMIC DNA]</scope>
    <source>
        <strain evidence="6 7">IMCC3135</strain>
    </source>
</reference>
<proteinExistence type="inferred from homology"/>